<sequence length="191" mass="21069">MRNFISTVATLLPLAAAAPLDLQTRDSNPGCQAASFGDFEWTVENFDFHASYIFTTPAHQNSWGYVNFNLTNPALEYQAICSAASNQLSDFFYGTMPYTCTVPDGSTTKTTFDFSRPSGVLNVNQTWTCSDEDPKYPTTINAYGTVDLDLGCTDETWTNPNWTLGQIYTARTVTCAPVTIQLKPYEMTAVA</sequence>
<protein>
    <submittedName>
        <fullName evidence="1">Uncharacterized protein</fullName>
    </submittedName>
</protein>
<dbReference type="EMBL" id="MU393681">
    <property type="protein sequence ID" value="KAI4858843.1"/>
    <property type="molecule type" value="Genomic_DNA"/>
</dbReference>
<organism evidence="1 2">
    <name type="scientific">Hypoxylon rubiginosum</name>
    <dbReference type="NCBI Taxonomy" id="110542"/>
    <lineage>
        <taxon>Eukaryota</taxon>
        <taxon>Fungi</taxon>
        <taxon>Dikarya</taxon>
        <taxon>Ascomycota</taxon>
        <taxon>Pezizomycotina</taxon>
        <taxon>Sordariomycetes</taxon>
        <taxon>Xylariomycetidae</taxon>
        <taxon>Xylariales</taxon>
        <taxon>Hypoxylaceae</taxon>
        <taxon>Hypoxylon</taxon>
    </lineage>
</organism>
<gene>
    <name evidence="1" type="ORF">F4820DRAFT_441555</name>
</gene>
<evidence type="ECO:0000313" key="1">
    <source>
        <dbReference type="EMBL" id="KAI4858843.1"/>
    </source>
</evidence>
<name>A0ACB9YI87_9PEZI</name>
<evidence type="ECO:0000313" key="2">
    <source>
        <dbReference type="Proteomes" id="UP001497700"/>
    </source>
</evidence>
<reference evidence="1 2" key="1">
    <citation type="journal article" date="2022" name="New Phytol.">
        <title>Ecological generalism drives hyperdiversity of secondary metabolite gene clusters in xylarialean endophytes.</title>
        <authorList>
            <person name="Franco M.E.E."/>
            <person name="Wisecaver J.H."/>
            <person name="Arnold A.E."/>
            <person name="Ju Y.M."/>
            <person name="Slot J.C."/>
            <person name="Ahrendt S."/>
            <person name="Moore L.P."/>
            <person name="Eastman K.E."/>
            <person name="Scott K."/>
            <person name="Konkel Z."/>
            <person name="Mondo S.J."/>
            <person name="Kuo A."/>
            <person name="Hayes R.D."/>
            <person name="Haridas S."/>
            <person name="Andreopoulos B."/>
            <person name="Riley R."/>
            <person name="LaButti K."/>
            <person name="Pangilinan J."/>
            <person name="Lipzen A."/>
            <person name="Amirebrahimi M."/>
            <person name="Yan J."/>
            <person name="Adam C."/>
            <person name="Keymanesh K."/>
            <person name="Ng V."/>
            <person name="Louie K."/>
            <person name="Northen T."/>
            <person name="Drula E."/>
            <person name="Henrissat B."/>
            <person name="Hsieh H.M."/>
            <person name="Youens-Clark K."/>
            <person name="Lutzoni F."/>
            <person name="Miadlikowska J."/>
            <person name="Eastwood D.C."/>
            <person name="Hamelin R.C."/>
            <person name="Grigoriev I.V."/>
            <person name="U'Ren J.M."/>
        </authorList>
    </citation>
    <scope>NUCLEOTIDE SEQUENCE [LARGE SCALE GENOMIC DNA]</scope>
    <source>
        <strain evidence="1 2">CBS 119005</strain>
    </source>
</reference>
<proteinExistence type="predicted"/>
<keyword evidence="2" id="KW-1185">Reference proteome</keyword>
<accession>A0ACB9YI87</accession>
<comment type="caution">
    <text evidence="1">The sequence shown here is derived from an EMBL/GenBank/DDBJ whole genome shotgun (WGS) entry which is preliminary data.</text>
</comment>
<dbReference type="Proteomes" id="UP001497700">
    <property type="component" value="Unassembled WGS sequence"/>
</dbReference>